<feature type="domain" description="HTH araC/xylS-type" evidence="1">
    <location>
        <begin position="221"/>
        <end position="318"/>
    </location>
</feature>
<proteinExistence type="predicted"/>
<dbReference type="Pfam" id="PF12833">
    <property type="entry name" value="HTH_18"/>
    <property type="match status" value="1"/>
</dbReference>
<dbReference type="Pfam" id="PF01965">
    <property type="entry name" value="DJ-1_PfpI"/>
    <property type="match status" value="1"/>
</dbReference>
<comment type="caution">
    <text evidence="2">The sequence shown here is derived from an EMBL/GenBank/DDBJ whole genome shotgun (WGS) entry which is preliminary data.</text>
</comment>
<sequence length="318" mass="34792">MKIIVLALDGVFDTGLATILDAFTTANELAALQEAPPPAFIVTLAGVRESVRSSQGMGVPVVPLLDCGMPDLVIVPAIGHKMPEPLTRALDTDDIRDAGDALRGWAGQGVRIAAACIGTFVLAESGLLDEQDATTTWWLTPMFRQRYPRVRLDAQRMVVHSGQFVTAGAALSHLDMALWLIRQSSPELAELVARYLIVDARPSQSAYVISDHLAHADPLVSRFDRWARENLGQGFSLDLAADALATSKRTLARRLQDVMGKTPVGYVQDLRIERAVHLLKTTGNNIDRIAEQVGYRDGVTLRTLLRKRLGKGLRDIRE</sequence>
<dbReference type="GO" id="GO:0003700">
    <property type="term" value="F:DNA-binding transcription factor activity"/>
    <property type="evidence" value="ECO:0007669"/>
    <property type="project" value="InterPro"/>
</dbReference>
<dbReference type="SMART" id="SM00342">
    <property type="entry name" value="HTH_ARAC"/>
    <property type="match status" value="1"/>
</dbReference>
<reference evidence="2 3" key="1">
    <citation type="submission" date="2019-11" db="EMBL/GenBank/DDBJ databases">
        <title>Novel species isolated from a subtropical stream in China.</title>
        <authorList>
            <person name="Lu H."/>
        </authorList>
    </citation>
    <scope>NUCLEOTIDE SEQUENCE [LARGE SCALE GENOMIC DNA]</scope>
    <source>
        <strain evidence="2 3">FT92W</strain>
    </source>
</reference>
<protein>
    <submittedName>
        <fullName evidence="2">Helix-turn-helix domain-containing protein</fullName>
    </submittedName>
</protein>
<dbReference type="SUPFAM" id="SSF52317">
    <property type="entry name" value="Class I glutamine amidotransferase-like"/>
    <property type="match status" value="1"/>
</dbReference>
<dbReference type="InterPro" id="IPR018060">
    <property type="entry name" value="HTH_AraC"/>
</dbReference>
<dbReference type="InterPro" id="IPR029062">
    <property type="entry name" value="Class_I_gatase-like"/>
</dbReference>
<dbReference type="Gene3D" id="3.40.50.880">
    <property type="match status" value="1"/>
</dbReference>
<keyword evidence="3" id="KW-1185">Reference proteome</keyword>
<dbReference type="PROSITE" id="PS01124">
    <property type="entry name" value="HTH_ARAC_FAMILY_2"/>
    <property type="match status" value="1"/>
</dbReference>
<dbReference type="RefSeq" id="WP_154377265.1">
    <property type="nucleotide sequence ID" value="NZ_WKJJ01000013.1"/>
</dbReference>
<evidence type="ECO:0000259" key="1">
    <source>
        <dbReference type="PROSITE" id="PS01124"/>
    </source>
</evidence>
<dbReference type="PANTHER" id="PTHR43130:SF3">
    <property type="entry name" value="HTH-TYPE TRANSCRIPTIONAL REGULATOR RV1931C"/>
    <property type="match status" value="1"/>
</dbReference>
<name>A0A7X2IR75_9BURK</name>
<dbReference type="GO" id="GO:0043565">
    <property type="term" value="F:sequence-specific DNA binding"/>
    <property type="evidence" value="ECO:0007669"/>
    <property type="project" value="InterPro"/>
</dbReference>
<evidence type="ECO:0000313" key="2">
    <source>
        <dbReference type="EMBL" id="MRV74048.1"/>
    </source>
</evidence>
<dbReference type="EMBL" id="WKJJ01000013">
    <property type="protein sequence ID" value="MRV74048.1"/>
    <property type="molecule type" value="Genomic_DNA"/>
</dbReference>
<accession>A0A7X2IR75</accession>
<dbReference type="PANTHER" id="PTHR43130">
    <property type="entry name" value="ARAC-FAMILY TRANSCRIPTIONAL REGULATOR"/>
    <property type="match status" value="1"/>
</dbReference>
<dbReference type="InterPro" id="IPR052158">
    <property type="entry name" value="INH-QAR"/>
</dbReference>
<dbReference type="Gene3D" id="1.10.10.60">
    <property type="entry name" value="Homeodomain-like"/>
    <property type="match status" value="1"/>
</dbReference>
<gene>
    <name evidence="2" type="ORF">GJ700_20270</name>
</gene>
<dbReference type="CDD" id="cd03138">
    <property type="entry name" value="GATase1_AraC_2"/>
    <property type="match status" value="1"/>
</dbReference>
<dbReference type="Proteomes" id="UP000446768">
    <property type="component" value="Unassembled WGS sequence"/>
</dbReference>
<organism evidence="2 3">
    <name type="scientific">Pseudoduganella rivuli</name>
    <dbReference type="NCBI Taxonomy" id="2666085"/>
    <lineage>
        <taxon>Bacteria</taxon>
        <taxon>Pseudomonadati</taxon>
        <taxon>Pseudomonadota</taxon>
        <taxon>Betaproteobacteria</taxon>
        <taxon>Burkholderiales</taxon>
        <taxon>Oxalobacteraceae</taxon>
        <taxon>Telluria group</taxon>
        <taxon>Pseudoduganella</taxon>
    </lineage>
</organism>
<evidence type="ECO:0000313" key="3">
    <source>
        <dbReference type="Proteomes" id="UP000446768"/>
    </source>
</evidence>
<dbReference type="InterPro" id="IPR002818">
    <property type="entry name" value="DJ-1/PfpI"/>
</dbReference>
<dbReference type="AlphaFoldDB" id="A0A7X2IR75"/>